<keyword evidence="2 4" id="KW-0521">NADP</keyword>
<dbReference type="InterPro" id="IPR036291">
    <property type="entry name" value="NAD(P)-bd_dom_sf"/>
</dbReference>
<feature type="domain" description="Ketopantoate reductase C-terminal" evidence="6">
    <location>
        <begin position="179"/>
        <end position="292"/>
    </location>
</feature>
<dbReference type="PANTHER" id="PTHR21708">
    <property type="entry name" value="PROBABLE 2-DEHYDROPANTOATE 2-REDUCTASE"/>
    <property type="match status" value="1"/>
</dbReference>
<dbReference type="Pfam" id="PF02558">
    <property type="entry name" value="ApbA"/>
    <property type="match status" value="1"/>
</dbReference>
<dbReference type="EC" id="1.1.1.169" evidence="4"/>
<gene>
    <name evidence="7" type="ORF">Air01nite_65490</name>
</gene>
<dbReference type="InterPro" id="IPR013752">
    <property type="entry name" value="KPA_reductase"/>
</dbReference>
<evidence type="ECO:0000259" key="6">
    <source>
        <dbReference type="Pfam" id="PF08546"/>
    </source>
</evidence>
<comment type="caution">
    <text evidence="7">The sequence shown here is derived from an EMBL/GenBank/DDBJ whole genome shotgun (WGS) entry which is preliminary data.</text>
</comment>
<evidence type="ECO:0000256" key="1">
    <source>
        <dbReference type="ARBA" id="ARBA00007870"/>
    </source>
</evidence>
<dbReference type="Gene3D" id="1.10.1040.10">
    <property type="entry name" value="N-(1-d-carboxylethyl)-l-norvaline Dehydrogenase, domain 2"/>
    <property type="match status" value="1"/>
</dbReference>
<name>A0ABQ4CCG1_9ACTN</name>
<dbReference type="Pfam" id="PF08546">
    <property type="entry name" value="ApbA_C"/>
    <property type="match status" value="1"/>
</dbReference>
<reference evidence="7 8" key="1">
    <citation type="submission" date="2021-01" db="EMBL/GenBank/DDBJ databases">
        <title>Whole genome shotgun sequence of Asanoa iriomotensis NBRC 100142.</title>
        <authorList>
            <person name="Komaki H."/>
            <person name="Tamura T."/>
        </authorList>
    </citation>
    <scope>NUCLEOTIDE SEQUENCE [LARGE SCALE GENOMIC DNA]</scope>
    <source>
        <strain evidence="7 8">NBRC 100142</strain>
    </source>
</reference>
<dbReference type="InterPro" id="IPR003710">
    <property type="entry name" value="ApbA"/>
</dbReference>
<accession>A0ABQ4CCG1</accession>
<evidence type="ECO:0000313" key="7">
    <source>
        <dbReference type="EMBL" id="GIF60454.1"/>
    </source>
</evidence>
<organism evidence="7 8">
    <name type="scientific">Asanoa iriomotensis</name>
    <dbReference type="NCBI Taxonomy" id="234613"/>
    <lineage>
        <taxon>Bacteria</taxon>
        <taxon>Bacillati</taxon>
        <taxon>Actinomycetota</taxon>
        <taxon>Actinomycetes</taxon>
        <taxon>Micromonosporales</taxon>
        <taxon>Micromonosporaceae</taxon>
        <taxon>Asanoa</taxon>
    </lineage>
</organism>
<keyword evidence="4" id="KW-0566">Pantothenate biosynthesis</keyword>
<dbReference type="Proteomes" id="UP000624325">
    <property type="component" value="Unassembled WGS sequence"/>
</dbReference>
<dbReference type="SUPFAM" id="SSF51735">
    <property type="entry name" value="NAD(P)-binding Rossmann-fold domains"/>
    <property type="match status" value="1"/>
</dbReference>
<dbReference type="Gene3D" id="3.40.50.720">
    <property type="entry name" value="NAD(P)-binding Rossmann-like Domain"/>
    <property type="match status" value="1"/>
</dbReference>
<proteinExistence type="inferred from homology"/>
<evidence type="ECO:0000256" key="3">
    <source>
        <dbReference type="ARBA" id="ARBA00023002"/>
    </source>
</evidence>
<dbReference type="InterPro" id="IPR013328">
    <property type="entry name" value="6PGD_dom2"/>
</dbReference>
<dbReference type="SUPFAM" id="SSF48179">
    <property type="entry name" value="6-phosphogluconate dehydrogenase C-terminal domain-like"/>
    <property type="match status" value="1"/>
</dbReference>
<protein>
    <recommendedName>
        <fullName evidence="4">2-dehydropantoate 2-reductase</fullName>
        <ecNumber evidence="4">1.1.1.169</ecNumber>
    </recommendedName>
    <alternativeName>
        <fullName evidence="4">Ketopantoate reductase</fullName>
    </alternativeName>
</protein>
<feature type="domain" description="Ketopantoate reductase N-terminal" evidence="5">
    <location>
        <begin position="3"/>
        <end position="151"/>
    </location>
</feature>
<evidence type="ECO:0000259" key="5">
    <source>
        <dbReference type="Pfam" id="PF02558"/>
    </source>
</evidence>
<dbReference type="NCBIfam" id="TIGR00745">
    <property type="entry name" value="apbA_panE"/>
    <property type="match status" value="1"/>
</dbReference>
<dbReference type="InterPro" id="IPR008927">
    <property type="entry name" value="6-PGluconate_DH-like_C_sf"/>
</dbReference>
<comment type="similarity">
    <text evidence="1 4">Belongs to the ketopantoate reductase family.</text>
</comment>
<keyword evidence="3 4" id="KW-0560">Oxidoreductase</keyword>
<comment type="pathway">
    <text evidence="4">Cofactor biosynthesis; (R)-pantothenate biosynthesis; (R)-pantoate from 3-methyl-2-oxobutanoate: step 2/2.</text>
</comment>
<dbReference type="PANTHER" id="PTHR21708:SF26">
    <property type="entry name" value="2-DEHYDROPANTOATE 2-REDUCTASE"/>
    <property type="match status" value="1"/>
</dbReference>
<dbReference type="RefSeq" id="WP_203707270.1">
    <property type="nucleotide sequence ID" value="NZ_BAAALU010000002.1"/>
</dbReference>
<evidence type="ECO:0000256" key="2">
    <source>
        <dbReference type="ARBA" id="ARBA00022857"/>
    </source>
</evidence>
<comment type="catalytic activity">
    <reaction evidence="4">
        <text>(R)-pantoate + NADP(+) = 2-dehydropantoate + NADPH + H(+)</text>
        <dbReference type="Rhea" id="RHEA:16233"/>
        <dbReference type="ChEBI" id="CHEBI:11561"/>
        <dbReference type="ChEBI" id="CHEBI:15378"/>
        <dbReference type="ChEBI" id="CHEBI:15980"/>
        <dbReference type="ChEBI" id="CHEBI:57783"/>
        <dbReference type="ChEBI" id="CHEBI:58349"/>
        <dbReference type="EC" id="1.1.1.169"/>
    </reaction>
</comment>
<comment type="function">
    <text evidence="4">Catalyzes the NADPH-dependent reduction of ketopantoate into pantoic acid.</text>
</comment>
<evidence type="ECO:0000256" key="4">
    <source>
        <dbReference type="RuleBase" id="RU362068"/>
    </source>
</evidence>
<dbReference type="EMBL" id="BONC01000068">
    <property type="protein sequence ID" value="GIF60454.1"/>
    <property type="molecule type" value="Genomic_DNA"/>
</dbReference>
<evidence type="ECO:0000313" key="8">
    <source>
        <dbReference type="Proteomes" id="UP000624325"/>
    </source>
</evidence>
<dbReference type="InterPro" id="IPR013332">
    <property type="entry name" value="KPR_N"/>
</dbReference>
<keyword evidence="8" id="KW-1185">Reference proteome</keyword>
<sequence length="306" mass="32256">MHILVIGAGATGGYIGARLAQAGRDVTFLVRPRRADQLAERGLRIRRPDGAVERVDVRTVVRERLDEPFDIVLLAVKAYALPAAIKDFAKAVGPRTTVIPFLNGLGHIDALVAAFGPANVYGGVLYLATALGDDGDIGWLGGKEEMRYGPLTDGDDDRARQVHEALSGAGFPAELSGTIEADMWEKWVFLASLTTVTCLTRGTIGDVNAVPGGKEFATAAGEEATAVATAAGFPPRPEAAQRLLGTLTAPGAPTTSSVYRDLRQGRSLENDAIIGDLVRRARKLDVATPLLTATDVNLAVYQASVA</sequence>
<dbReference type="InterPro" id="IPR051402">
    <property type="entry name" value="KPR-Related"/>
</dbReference>